<sequence length="1166" mass="129866">MTELKGSSGQQKTNNDCDLSVHISSPVIEEEHTISQYSLDNTEPMEDTEPYDNIPIASSDKPKLQRVDAVLLSNLRSADNEATFAIVFDMLSAHSVPDVTGTTVCTESCDIVNGIIDSVLEAITTGKSCMVDIEENTKPTNKCFDMVAISNTADEAEQKFPMNKMKNVMAEGSEAICERRDVICDSVIDERSKVTISAEIIQTKDDISTEEVVKSPEVEMYDDVNEILDSNKSTAMFEDIFDGVKNVLTNMVKKIDETSLITMTNKIEKSSQQSSHTLGSLESDGKIESDDQLESDDKIGSDNKMADSEKVQVNEDISVKVEHVENISTHDRTKYSSAAIDFFKMADMSLAHQPLGIPHDQFEDKIEQQIQEDMSEPNQEEEDIREGNEECHQLNAVQTASKFLEDITDEVANTVQHNRDELLPKPAKAVVQSIQLELTQVKIVSQPDCYQNEIQVQEPSLGENDSDKVVLFLENVINRVGDVMYEKTMNNQRKVKLNEDDKIESVANVEYEVENMIITEKDQEENNTTANIANVKIIFEKVEHENITANNENETGNKIASAKDQDKALASANNEKEIDKSIKVSEKNQEENISIPNNKDKVENLVASEKDQGEAITAVNNEKEFEGTTATTEYQVNINEVLDLMAPKRHQGEAITTPNEVKNIISTEKENKASENEENKVKELIASARNYMETTVAQYENNIHISDINTTNQQMDGPYTGDYEPNSISQGADSEIANHKGVKRKLDFPRNCAVCPMFIELPKDDNIKEMSQEKASPIIDSVSISQTIRAMLITLISEDVPYHMDPIETCLEKLTADHPDYAQKSNECSDEQDNIESGHKKFVLCRDDENDHSTIYQTEQELNPTDSNSDFANRFNAEPNTGSPYHINDEEISYSPIIGSLSSSSSSDVLDPGTDMNVPCDDADDEGVELTTVQFQTASHVLSERLSQGSIDENPSASDINNKHSEQSKGSEFIHEMNLKRKTTYDDTEDEVIPPKVRAIEDDYSTTPELTELGPKDQQVPGFVNIAQSQDDTTVEQHTLLQDDISFNHEESFYGELNGGKVYACDADLMDDKGGSQCQTVDEHDSQGSIEEAADVDQVKSVASAFHWRHPPSSTTDRVVPGSSCAPESLNNVTPLKTCPRSIRLGLSKNSRPGPLHKNFQIPFKR</sequence>
<feature type="compositionally biased region" description="Polar residues" evidence="1">
    <location>
        <begin position="944"/>
        <end position="960"/>
    </location>
</feature>
<protein>
    <submittedName>
        <fullName evidence="2">Uncharacterized protein</fullName>
    </submittedName>
</protein>
<evidence type="ECO:0000313" key="3">
    <source>
        <dbReference type="Proteomes" id="UP000749559"/>
    </source>
</evidence>
<evidence type="ECO:0000256" key="1">
    <source>
        <dbReference type="SAM" id="MobiDB-lite"/>
    </source>
</evidence>
<feature type="compositionally biased region" description="Polar residues" evidence="1">
    <location>
        <begin position="266"/>
        <end position="280"/>
    </location>
</feature>
<dbReference type="Proteomes" id="UP000749559">
    <property type="component" value="Unassembled WGS sequence"/>
</dbReference>
<feature type="compositionally biased region" description="Basic and acidic residues" evidence="1">
    <location>
        <begin position="283"/>
        <end position="311"/>
    </location>
</feature>
<dbReference type="InterPro" id="IPR031419">
    <property type="entry name" value="RAD51_interact"/>
</dbReference>
<organism evidence="2 3">
    <name type="scientific">Owenia fusiformis</name>
    <name type="common">Polychaete worm</name>
    <dbReference type="NCBI Taxonomy" id="6347"/>
    <lineage>
        <taxon>Eukaryota</taxon>
        <taxon>Metazoa</taxon>
        <taxon>Spiralia</taxon>
        <taxon>Lophotrochozoa</taxon>
        <taxon>Annelida</taxon>
        <taxon>Polychaeta</taxon>
        <taxon>Sedentaria</taxon>
        <taxon>Canalipalpata</taxon>
        <taxon>Sabellida</taxon>
        <taxon>Oweniida</taxon>
        <taxon>Oweniidae</taxon>
        <taxon>Owenia</taxon>
    </lineage>
</organism>
<feature type="region of interest" description="Disordered" evidence="1">
    <location>
        <begin position="266"/>
        <end position="311"/>
    </location>
</feature>
<gene>
    <name evidence="2" type="ORF">OFUS_LOCUS1711</name>
</gene>
<dbReference type="EMBL" id="CAIIXF020000001">
    <property type="protein sequence ID" value="CAH1774203.1"/>
    <property type="molecule type" value="Genomic_DNA"/>
</dbReference>
<keyword evidence="3" id="KW-1185">Reference proteome</keyword>
<feature type="region of interest" description="Disordered" evidence="1">
    <location>
        <begin position="944"/>
        <end position="971"/>
    </location>
</feature>
<proteinExistence type="predicted"/>
<evidence type="ECO:0000313" key="2">
    <source>
        <dbReference type="EMBL" id="CAH1774203.1"/>
    </source>
</evidence>
<comment type="caution">
    <text evidence="2">The sequence shown here is derived from an EMBL/GenBank/DDBJ whole genome shotgun (WGS) entry which is preliminary data.</text>
</comment>
<dbReference type="AlphaFoldDB" id="A0A8J1XZT4"/>
<reference evidence="2" key="1">
    <citation type="submission" date="2022-03" db="EMBL/GenBank/DDBJ databases">
        <authorList>
            <person name="Martin C."/>
        </authorList>
    </citation>
    <scope>NUCLEOTIDE SEQUENCE</scope>
</reference>
<feature type="compositionally biased region" description="Basic and acidic residues" evidence="1">
    <location>
        <begin position="961"/>
        <end position="971"/>
    </location>
</feature>
<name>A0A8J1XZT4_OWEFU</name>
<dbReference type="Pfam" id="PF15696">
    <property type="entry name" value="RAD51_interact"/>
    <property type="match status" value="1"/>
</dbReference>
<accession>A0A8J1XZT4</accession>